<evidence type="ECO:0000313" key="4">
    <source>
        <dbReference type="Proteomes" id="UP001606134"/>
    </source>
</evidence>
<dbReference type="RefSeq" id="WP_394415970.1">
    <property type="nucleotide sequence ID" value="NZ_JBIGIC010000013.1"/>
</dbReference>
<feature type="region of interest" description="Disordered" evidence="1">
    <location>
        <begin position="98"/>
        <end position="123"/>
    </location>
</feature>
<comment type="caution">
    <text evidence="3">The sequence shown here is derived from an EMBL/GenBank/DDBJ whole genome shotgun (WGS) entry which is preliminary data.</text>
</comment>
<reference evidence="3 4" key="1">
    <citation type="submission" date="2024-08" db="EMBL/GenBank/DDBJ databases">
        <authorList>
            <person name="Lu H."/>
        </authorList>
    </citation>
    <scope>NUCLEOTIDE SEQUENCE [LARGE SCALE GENOMIC DNA]</scope>
    <source>
        <strain evidence="3 4">BYS78W</strain>
    </source>
</reference>
<dbReference type="EMBL" id="JBIGIC010000013">
    <property type="protein sequence ID" value="MFG6489576.1"/>
    <property type="molecule type" value="Genomic_DNA"/>
</dbReference>
<evidence type="ECO:0000256" key="1">
    <source>
        <dbReference type="SAM" id="MobiDB-lite"/>
    </source>
</evidence>
<organism evidence="3 4">
    <name type="scientific">Pelomonas candidula</name>
    <dbReference type="NCBI Taxonomy" id="3299025"/>
    <lineage>
        <taxon>Bacteria</taxon>
        <taxon>Pseudomonadati</taxon>
        <taxon>Pseudomonadota</taxon>
        <taxon>Betaproteobacteria</taxon>
        <taxon>Burkholderiales</taxon>
        <taxon>Sphaerotilaceae</taxon>
        <taxon>Roseateles</taxon>
    </lineage>
</organism>
<evidence type="ECO:0000313" key="3">
    <source>
        <dbReference type="EMBL" id="MFG6489576.1"/>
    </source>
</evidence>
<feature type="signal peptide" evidence="2">
    <location>
        <begin position="1"/>
        <end position="23"/>
    </location>
</feature>
<name>A0ABW7HI68_9BURK</name>
<dbReference type="Proteomes" id="UP001606134">
    <property type="component" value="Unassembled WGS sequence"/>
</dbReference>
<feature type="chain" id="PRO_5045420237" evidence="2">
    <location>
        <begin position="24"/>
        <end position="123"/>
    </location>
</feature>
<evidence type="ECO:0000256" key="2">
    <source>
        <dbReference type="SAM" id="SignalP"/>
    </source>
</evidence>
<accession>A0ABW7HI68</accession>
<proteinExistence type="predicted"/>
<gene>
    <name evidence="3" type="ORF">ACG04R_23065</name>
</gene>
<protein>
    <submittedName>
        <fullName evidence="3">Uncharacterized protein</fullName>
    </submittedName>
</protein>
<keyword evidence="4" id="KW-1185">Reference proteome</keyword>
<sequence>MIRKLVTASLAAAALVGATAAHAGTHWSIGINVPLAGIVVSDGRYVEPAPVYYTPPPVVYAPAPRYVEREVYYAPPPPPRVIYETTYREGRWDDRRWDDRRWEHERHEHRDHWDRDDGPRRGR</sequence>
<keyword evidence="2" id="KW-0732">Signal</keyword>